<dbReference type="InterPro" id="IPR017039">
    <property type="entry name" value="Virul_fac_BrkB"/>
</dbReference>
<dbReference type="Proteomes" id="UP001226160">
    <property type="component" value="Unassembled WGS sequence"/>
</dbReference>
<feature type="transmembrane region" description="Helical" evidence="6">
    <location>
        <begin position="243"/>
        <end position="266"/>
    </location>
</feature>
<keyword evidence="3 6" id="KW-0812">Transmembrane</keyword>
<dbReference type="Pfam" id="PF03631">
    <property type="entry name" value="Virul_fac_BrkB"/>
    <property type="match status" value="1"/>
</dbReference>
<evidence type="ECO:0000256" key="5">
    <source>
        <dbReference type="ARBA" id="ARBA00023136"/>
    </source>
</evidence>
<evidence type="ECO:0000256" key="2">
    <source>
        <dbReference type="ARBA" id="ARBA00022475"/>
    </source>
</evidence>
<dbReference type="PANTHER" id="PTHR30213:SF0">
    <property type="entry name" value="UPF0761 MEMBRANE PROTEIN YIHY"/>
    <property type="match status" value="1"/>
</dbReference>
<protein>
    <submittedName>
        <fullName evidence="7">YihY/virulence factor BrkB family protein</fullName>
    </submittedName>
</protein>
<dbReference type="PIRSF" id="PIRSF035875">
    <property type="entry name" value="RNase_BN"/>
    <property type="match status" value="1"/>
</dbReference>
<feature type="transmembrane region" description="Helical" evidence="6">
    <location>
        <begin position="111"/>
        <end position="133"/>
    </location>
</feature>
<reference evidence="7" key="1">
    <citation type="submission" date="2023-05" db="EMBL/GenBank/DDBJ databases">
        <title>Metabolic capabilities are highly conserved among human nasal-associated Corynebacterium species in pangenomic analyses.</title>
        <authorList>
            <person name="Tran T.H."/>
            <person name="Roberts A.Q."/>
            <person name="Escapa I.F."/>
            <person name="Gao W."/>
            <person name="Conlan S."/>
            <person name="Kong H."/>
            <person name="Segre J.A."/>
            <person name="Kelly M.S."/>
            <person name="Lemon K.P."/>
        </authorList>
    </citation>
    <scope>NUCLEOTIDE SEQUENCE</scope>
    <source>
        <strain evidence="7">KPL2654</strain>
    </source>
</reference>
<feature type="transmembrane region" description="Helical" evidence="6">
    <location>
        <begin position="154"/>
        <end position="175"/>
    </location>
</feature>
<dbReference type="RefSeq" id="WP_284589733.1">
    <property type="nucleotide sequence ID" value="NZ_JASNVP010000006.1"/>
</dbReference>
<dbReference type="EMBL" id="JASNVP010000006">
    <property type="protein sequence ID" value="MDK4326262.1"/>
    <property type="molecule type" value="Genomic_DNA"/>
</dbReference>
<sequence length="364" mass="40260">MAGAHRAEPVTPPPRPQLTRVGWWYTIRRIVVQSLRLQIPDMGAGLTYFTLLALAPTLLVFYGIGVLIMANNRELLENLLWDFLGGILPVNQTETVLNTVDTVLSSTSTNLLGLLAGVVLAAISSSAYVRAFARFSTRVYGDIDGRPLLHVWSSMALLSVAMILGVCLIFLALVVNVTVVETLIQPIAGPLGIYEEIEFLTTAILPIWAWVRWPVIVIMAAGLISVLYYYAPNVRPYRSKWRIFTLGAFVALVLIFLTGGGLYVYFVYLSSLNSYGALGSIVTFFFGCWIANTSLVFGVVIDAEVERTRQLREGILDNDPTGTTRLAEQAPHLEHRSTKQQEKMERILGSLENDAKQLKDAPQN</sequence>
<keyword evidence="4 6" id="KW-1133">Transmembrane helix</keyword>
<gene>
    <name evidence="7" type="ORF">QPX54_07040</name>
</gene>
<organism evidence="7 8">
    <name type="scientific">Corynebacterium propinquum</name>
    <dbReference type="NCBI Taxonomy" id="43769"/>
    <lineage>
        <taxon>Bacteria</taxon>
        <taxon>Bacillati</taxon>
        <taxon>Actinomycetota</taxon>
        <taxon>Actinomycetes</taxon>
        <taxon>Mycobacteriales</taxon>
        <taxon>Corynebacteriaceae</taxon>
        <taxon>Corynebacterium</taxon>
    </lineage>
</organism>
<evidence type="ECO:0000256" key="1">
    <source>
        <dbReference type="ARBA" id="ARBA00004651"/>
    </source>
</evidence>
<keyword evidence="5 6" id="KW-0472">Membrane</keyword>
<comment type="caution">
    <text evidence="7">The sequence shown here is derived from an EMBL/GenBank/DDBJ whole genome shotgun (WGS) entry which is preliminary data.</text>
</comment>
<name>A0AAP4BTP6_9CORY</name>
<evidence type="ECO:0000313" key="7">
    <source>
        <dbReference type="EMBL" id="MDK4326262.1"/>
    </source>
</evidence>
<evidence type="ECO:0000256" key="3">
    <source>
        <dbReference type="ARBA" id="ARBA00022692"/>
    </source>
</evidence>
<dbReference type="GO" id="GO:0005886">
    <property type="term" value="C:plasma membrane"/>
    <property type="evidence" value="ECO:0007669"/>
    <property type="project" value="UniProtKB-SubCell"/>
</dbReference>
<feature type="transmembrane region" description="Helical" evidence="6">
    <location>
        <begin position="210"/>
        <end position="231"/>
    </location>
</feature>
<evidence type="ECO:0000256" key="6">
    <source>
        <dbReference type="SAM" id="Phobius"/>
    </source>
</evidence>
<dbReference type="AlphaFoldDB" id="A0AAP4BTP6"/>
<comment type="subcellular location">
    <subcellularLocation>
        <location evidence="1">Cell membrane</location>
        <topology evidence="1">Multi-pass membrane protein</topology>
    </subcellularLocation>
</comment>
<evidence type="ECO:0000256" key="4">
    <source>
        <dbReference type="ARBA" id="ARBA00022989"/>
    </source>
</evidence>
<feature type="transmembrane region" description="Helical" evidence="6">
    <location>
        <begin position="278"/>
        <end position="301"/>
    </location>
</feature>
<keyword evidence="2" id="KW-1003">Cell membrane</keyword>
<dbReference type="PANTHER" id="PTHR30213">
    <property type="entry name" value="INNER MEMBRANE PROTEIN YHJD"/>
    <property type="match status" value="1"/>
</dbReference>
<accession>A0AAP4BTP6</accession>
<evidence type="ECO:0000313" key="8">
    <source>
        <dbReference type="Proteomes" id="UP001226160"/>
    </source>
</evidence>
<feature type="transmembrane region" description="Helical" evidence="6">
    <location>
        <begin position="46"/>
        <end position="70"/>
    </location>
</feature>
<proteinExistence type="predicted"/>